<dbReference type="Proteomes" id="UP000707731">
    <property type="component" value="Unassembled WGS sequence"/>
</dbReference>
<keyword evidence="3" id="KW-1185">Reference proteome</keyword>
<dbReference type="RefSeq" id="WP_194999989.1">
    <property type="nucleotide sequence ID" value="NZ_JADLQN010000001.1"/>
</dbReference>
<organism evidence="2 3">
    <name type="scientific">Nocardia higoensis</name>
    <dbReference type="NCBI Taxonomy" id="228599"/>
    <lineage>
        <taxon>Bacteria</taxon>
        <taxon>Bacillati</taxon>
        <taxon>Actinomycetota</taxon>
        <taxon>Actinomycetes</taxon>
        <taxon>Mycobacteriales</taxon>
        <taxon>Nocardiaceae</taxon>
        <taxon>Nocardia</taxon>
    </lineage>
</organism>
<evidence type="ECO:0000256" key="1">
    <source>
        <dbReference type="SAM" id="MobiDB-lite"/>
    </source>
</evidence>
<dbReference type="InterPro" id="IPR037069">
    <property type="entry name" value="AcylCoA_DH/ox_N_sf"/>
</dbReference>
<protein>
    <submittedName>
        <fullName evidence="2">Uncharacterized protein</fullName>
    </submittedName>
</protein>
<gene>
    <name evidence="2" type="ORF">IU449_00400</name>
</gene>
<comment type="caution">
    <text evidence="2">The sequence shown here is derived from an EMBL/GenBank/DDBJ whole genome shotgun (WGS) entry which is preliminary data.</text>
</comment>
<feature type="region of interest" description="Disordered" evidence="1">
    <location>
        <begin position="34"/>
        <end position="61"/>
    </location>
</feature>
<dbReference type="EMBL" id="JADLQN010000001">
    <property type="protein sequence ID" value="MBF6353022.1"/>
    <property type="molecule type" value="Genomic_DNA"/>
</dbReference>
<evidence type="ECO:0000313" key="3">
    <source>
        <dbReference type="Proteomes" id="UP000707731"/>
    </source>
</evidence>
<sequence>MFAMSERSQRYRAELLEFMEEFVYPAEPVYERQIAESGDPHQRNYSTPDRGADIAPAGASR</sequence>
<proteinExistence type="predicted"/>
<evidence type="ECO:0000313" key="2">
    <source>
        <dbReference type="EMBL" id="MBF6353022.1"/>
    </source>
</evidence>
<accession>A0ABS0D3E7</accession>
<name>A0ABS0D3E7_9NOCA</name>
<reference evidence="2 3" key="1">
    <citation type="submission" date="2020-10" db="EMBL/GenBank/DDBJ databases">
        <title>Identification of Nocardia species via Next-generation sequencing and recognition of intraspecies genetic diversity.</title>
        <authorList>
            <person name="Li P."/>
            <person name="Li P."/>
            <person name="Lu B."/>
        </authorList>
    </citation>
    <scope>NUCLEOTIDE SEQUENCE [LARGE SCALE GENOMIC DNA]</scope>
    <source>
        <strain evidence="2 3">BJ06-0143</strain>
    </source>
</reference>
<dbReference type="Gene3D" id="1.10.540.10">
    <property type="entry name" value="Acyl-CoA dehydrogenase/oxidase, N-terminal domain"/>
    <property type="match status" value="1"/>
</dbReference>